<gene>
    <name evidence="1" type="ORF">DWB78_15945</name>
    <name evidence="2" type="ORF">SAMN05216278_3196</name>
</gene>
<evidence type="ECO:0000313" key="2">
    <source>
        <dbReference type="EMBL" id="SDQ99939.1"/>
    </source>
</evidence>
<dbReference type="AlphaFoldDB" id="A0A1H1FGT0"/>
<evidence type="ECO:0000313" key="1">
    <source>
        <dbReference type="EMBL" id="RDI70115.1"/>
    </source>
</evidence>
<protein>
    <submittedName>
        <fullName evidence="1">DUF362 domain-containing protein</fullName>
    </submittedName>
</protein>
<dbReference type="EMBL" id="FNKQ01000004">
    <property type="protein sequence ID" value="SDQ99939.1"/>
    <property type="molecule type" value="Genomic_DNA"/>
</dbReference>
<reference evidence="3" key="1">
    <citation type="submission" date="2016-10" db="EMBL/GenBank/DDBJ databases">
        <authorList>
            <person name="Varghese N."/>
            <person name="Submissions S."/>
        </authorList>
    </citation>
    <scope>NUCLEOTIDE SEQUENCE [LARGE SCALE GENOMIC DNA]</scope>
    <source>
        <strain evidence="3">CGMCC 1.12397</strain>
    </source>
</reference>
<name>A0A1H1FGT0_9EURY</name>
<dbReference type="OrthoDB" id="337900at2157"/>
<evidence type="ECO:0000313" key="4">
    <source>
        <dbReference type="Proteomes" id="UP000255421"/>
    </source>
</evidence>
<dbReference type="Proteomes" id="UP000199289">
    <property type="component" value="Unassembled WGS sequence"/>
</dbReference>
<proteinExistence type="predicted"/>
<dbReference type="Gene3D" id="3.40.50.11440">
    <property type="match status" value="1"/>
</dbReference>
<reference evidence="2" key="2">
    <citation type="submission" date="2016-10" db="EMBL/GenBank/DDBJ databases">
        <authorList>
            <person name="de Groot N.N."/>
        </authorList>
    </citation>
    <scope>NUCLEOTIDE SEQUENCE [LARGE SCALE GENOMIC DNA]</scope>
    <source>
        <strain evidence="2">CGMCC 1.12397</strain>
    </source>
</reference>
<sequence length="441" mass="47464">MVELEFPGRERLEAVNDASLSDLPTFATVRTVTDPPEVDDVPAATAAAIAEIPALDKLSRGAEVAITAGSRGIHDMPTVLSTAIEELRNRGLDPFVMPAMGSHGGATAEGQVETLASLGITEASMDCEIRSSMAVEAVAEDPNGEPVYAAEDALDADAILLANRVKLHTDYRGPVESGLCKMAVIGLGKHRGAENMHNAAIARGFDEVVPERAELLFEADDVPIVGGIAVVENDRERAARVEGVPVEDLPEREAELLERSAELFPSLPVEQLDFLMVDELGKNVSGTGMDTNVLGRVRFHNQPEVHTPEITRVYVRSVTEESHGNAIGIGLADFASRDLLESVDFEDMYVNITTSGEPERSKVPFVVPCDATAFVLAASMTGVPDLSEMRIGRIRNTLEPGTMLASEPVLDELEGRDDVEIGERRRLTFDDDGRLTTEIEG</sequence>
<reference evidence="1 4" key="3">
    <citation type="submission" date="2018-07" db="EMBL/GenBank/DDBJ databases">
        <title>Genome sequence of extremly halophilic archaeon Halopelagius longus strain BC12-B1.</title>
        <authorList>
            <person name="Zhang X."/>
        </authorList>
    </citation>
    <scope>NUCLEOTIDE SEQUENCE [LARGE SCALE GENOMIC DNA]</scope>
    <source>
        <strain evidence="1 4">BC12-B1</strain>
    </source>
</reference>
<dbReference type="EMBL" id="QQST01000002">
    <property type="protein sequence ID" value="RDI70115.1"/>
    <property type="molecule type" value="Genomic_DNA"/>
</dbReference>
<evidence type="ECO:0000313" key="3">
    <source>
        <dbReference type="Proteomes" id="UP000199289"/>
    </source>
</evidence>
<keyword evidence="4" id="KW-1185">Reference proteome</keyword>
<accession>A0A1H1FGT0</accession>
<dbReference type="Proteomes" id="UP000255421">
    <property type="component" value="Unassembled WGS sequence"/>
</dbReference>
<dbReference type="RefSeq" id="WP_092538704.1">
    <property type="nucleotide sequence ID" value="NZ_FNKQ01000004.1"/>
</dbReference>
<organism evidence="2 3">
    <name type="scientific">Halopelagius longus</name>
    <dbReference type="NCBI Taxonomy" id="1236180"/>
    <lineage>
        <taxon>Archaea</taxon>
        <taxon>Methanobacteriati</taxon>
        <taxon>Methanobacteriota</taxon>
        <taxon>Stenosarchaea group</taxon>
        <taxon>Halobacteria</taxon>
        <taxon>Halobacteriales</taxon>
        <taxon>Haloferacaceae</taxon>
    </lineage>
</organism>